<dbReference type="Pfam" id="PF02518">
    <property type="entry name" value="HATPase_c"/>
    <property type="match status" value="1"/>
</dbReference>
<keyword evidence="7" id="KW-0175">Coiled coil</keyword>
<dbReference type="Pfam" id="PF13426">
    <property type="entry name" value="PAS_9"/>
    <property type="match status" value="1"/>
</dbReference>
<dbReference type="PROSITE" id="PS50112">
    <property type="entry name" value="PAS"/>
    <property type="match status" value="1"/>
</dbReference>
<proteinExistence type="predicted"/>
<dbReference type="Gene3D" id="3.30.450.20">
    <property type="entry name" value="PAS domain"/>
    <property type="match status" value="1"/>
</dbReference>
<evidence type="ECO:0000256" key="3">
    <source>
        <dbReference type="ARBA" id="ARBA00022553"/>
    </source>
</evidence>
<dbReference type="SUPFAM" id="SSF47384">
    <property type="entry name" value="Homodimeric domain of signal transducing histidine kinase"/>
    <property type="match status" value="1"/>
</dbReference>
<dbReference type="SMART" id="SM00388">
    <property type="entry name" value="HisKA"/>
    <property type="match status" value="1"/>
</dbReference>
<evidence type="ECO:0000259" key="8">
    <source>
        <dbReference type="PROSITE" id="PS50109"/>
    </source>
</evidence>
<dbReference type="CDD" id="cd00082">
    <property type="entry name" value="HisKA"/>
    <property type="match status" value="1"/>
</dbReference>
<dbReference type="InterPro" id="IPR003594">
    <property type="entry name" value="HATPase_dom"/>
</dbReference>
<reference evidence="12" key="1">
    <citation type="submission" date="2016-10" db="EMBL/GenBank/DDBJ databases">
        <authorList>
            <person name="Varghese N."/>
            <person name="Submissions S."/>
        </authorList>
    </citation>
    <scope>NUCLEOTIDE SEQUENCE [LARGE SCALE GENOMIC DNA]</scope>
    <source>
        <strain evidence="12">DSM 28881</strain>
    </source>
</reference>
<dbReference type="SUPFAM" id="SSF55785">
    <property type="entry name" value="PYP-like sensor domain (PAS domain)"/>
    <property type="match status" value="1"/>
</dbReference>
<accession>A0A1I3QG40</accession>
<evidence type="ECO:0000256" key="4">
    <source>
        <dbReference type="ARBA" id="ARBA00022679"/>
    </source>
</evidence>
<dbReference type="NCBIfam" id="TIGR00229">
    <property type="entry name" value="sensory_box"/>
    <property type="match status" value="1"/>
</dbReference>
<comment type="catalytic activity">
    <reaction evidence="1">
        <text>ATP + protein L-histidine = ADP + protein N-phospho-L-histidine.</text>
        <dbReference type="EC" id="2.7.13.3"/>
    </reaction>
</comment>
<dbReference type="RefSeq" id="WP_090840411.1">
    <property type="nucleotide sequence ID" value="NZ_FORM01000006.1"/>
</dbReference>
<dbReference type="FunFam" id="3.30.565.10:FF:000006">
    <property type="entry name" value="Sensor histidine kinase WalK"/>
    <property type="match status" value="1"/>
</dbReference>
<keyword evidence="6" id="KW-0902">Two-component regulatory system</keyword>
<dbReference type="GO" id="GO:0000155">
    <property type="term" value="F:phosphorelay sensor kinase activity"/>
    <property type="evidence" value="ECO:0007669"/>
    <property type="project" value="InterPro"/>
</dbReference>
<dbReference type="SUPFAM" id="SSF55874">
    <property type="entry name" value="ATPase domain of HSP90 chaperone/DNA topoisomerase II/histidine kinase"/>
    <property type="match status" value="1"/>
</dbReference>
<evidence type="ECO:0000313" key="12">
    <source>
        <dbReference type="Proteomes" id="UP000199559"/>
    </source>
</evidence>
<gene>
    <name evidence="11" type="ORF">SAMN05443431_106134</name>
</gene>
<dbReference type="PRINTS" id="PR00344">
    <property type="entry name" value="BCTRLSENSOR"/>
</dbReference>
<dbReference type="InterPro" id="IPR005467">
    <property type="entry name" value="His_kinase_dom"/>
</dbReference>
<evidence type="ECO:0000256" key="5">
    <source>
        <dbReference type="ARBA" id="ARBA00022777"/>
    </source>
</evidence>
<protein>
    <recommendedName>
        <fullName evidence="2">histidine kinase</fullName>
        <ecNumber evidence="2">2.7.13.3</ecNumber>
    </recommendedName>
</protein>
<evidence type="ECO:0000256" key="7">
    <source>
        <dbReference type="SAM" id="Coils"/>
    </source>
</evidence>
<evidence type="ECO:0000256" key="1">
    <source>
        <dbReference type="ARBA" id="ARBA00000085"/>
    </source>
</evidence>
<dbReference type="PANTHER" id="PTHR43711:SF26">
    <property type="entry name" value="SENSOR HISTIDINE KINASE RCSC"/>
    <property type="match status" value="1"/>
</dbReference>
<dbReference type="InterPro" id="IPR003661">
    <property type="entry name" value="HisK_dim/P_dom"/>
</dbReference>
<feature type="domain" description="PAC" evidence="10">
    <location>
        <begin position="82"/>
        <end position="132"/>
    </location>
</feature>
<dbReference type="Proteomes" id="UP000199559">
    <property type="component" value="Unassembled WGS sequence"/>
</dbReference>
<dbReference type="InterPro" id="IPR000014">
    <property type="entry name" value="PAS"/>
</dbReference>
<dbReference type="InterPro" id="IPR036890">
    <property type="entry name" value="HATPase_C_sf"/>
</dbReference>
<keyword evidence="12" id="KW-1185">Reference proteome</keyword>
<dbReference type="InterPro" id="IPR004358">
    <property type="entry name" value="Sig_transdc_His_kin-like_C"/>
</dbReference>
<feature type="coiled-coil region" evidence="7">
    <location>
        <begin position="127"/>
        <end position="157"/>
    </location>
</feature>
<dbReference type="InterPro" id="IPR050736">
    <property type="entry name" value="Sensor_HK_Regulatory"/>
</dbReference>
<keyword evidence="5 11" id="KW-0418">Kinase</keyword>
<name>A0A1I3QG40_9FLAO</name>
<dbReference type="Gene3D" id="3.30.565.10">
    <property type="entry name" value="Histidine kinase-like ATPase, C-terminal domain"/>
    <property type="match status" value="1"/>
</dbReference>
<dbReference type="EMBL" id="FORM01000006">
    <property type="protein sequence ID" value="SFJ33074.1"/>
    <property type="molecule type" value="Genomic_DNA"/>
</dbReference>
<dbReference type="PANTHER" id="PTHR43711">
    <property type="entry name" value="TWO-COMPONENT HISTIDINE KINASE"/>
    <property type="match status" value="1"/>
</dbReference>
<evidence type="ECO:0000256" key="2">
    <source>
        <dbReference type="ARBA" id="ARBA00012438"/>
    </source>
</evidence>
<evidence type="ECO:0000256" key="6">
    <source>
        <dbReference type="ARBA" id="ARBA00023012"/>
    </source>
</evidence>
<dbReference type="InterPro" id="IPR035965">
    <property type="entry name" value="PAS-like_dom_sf"/>
</dbReference>
<dbReference type="CDD" id="cd00130">
    <property type="entry name" value="PAS"/>
    <property type="match status" value="1"/>
</dbReference>
<dbReference type="InterPro" id="IPR000700">
    <property type="entry name" value="PAS-assoc_C"/>
</dbReference>
<dbReference type="Gene3D" id="1.10.287.130">
    <property type="match status" value="1"/>
</dbReference>
<keyword evidence="4" id="KW-0808">Transferase</keyword>
<dbReference type="SMART" id="SM00387">
    <property type="entry name" value="HATPase_c"/>
    <property type="match status" value="1"/>
</dbReference>
<evidence type="ECO:0000259" key="10">
    <source>
        <dbReference type="PROSITE" id="PS50113"/>
    </source>
</evidence>
<dbReference type="AlphaFoldDB" id="A0A1I3QG40"/>
<organism evidence="11 12">
    <name type="scientific">Olleya namhaensis</name>
    <dbReference type="NCBI Taxonomy" id="1144750"/>
    <lineage>
        <taxon>Bacteria</taxon>
        <taxon>Pseudomonadati</taxon>
        <taxon>Bacteroidota</taxon>
        <taxon>Flavobacteriia</taxon>
        <taxon>Flavobacteriales</taxon>
        <taxon>Flavobacteriaceae</taxon>
    </lineage>
</organism>
<feature type="domain" description="PAS" evidence="9">
    <location>
        <begin position="5"/>
        <end position="59"/>
    </location>
</feature>
<dbReference type="Pfam" id="PF00512">
    <property type="entry name" value="HisKA"/>
    <property type="match status" value="1"/>
</dbReference>
<evidence type="ECO:0000259" key="9">
    <source>
        <dbReference type="PROSITE" id="PS50112"/>
    </source>
</evidence>
<dbReference type="EC" id="2.7.13.3" evidence="2"/>
<dbReference type="STRING" id="1144750.SAMN05443431_106134"/>
<keyword evidence="3" id="KW-0597">Phosphoprotein</keyword>
<dbReference type="SMART" id="SM00091">
    <property type="entry name" value="PAS"/>
    <property type="match status" value="1"/>
</dbReference>
<dbReference type="PROSITE" id="PS50113">
    <property type="entry name" value="PAC"/>
    <property type="match status" value="1"/>
</dbReference>
<feature type="domain" description="Histidine kinase" evidence="8">
    <location>
        <begin position="161"/>
        <end position="377"/>
    </location>
</feature>
<dbReference type="PROSITE" id="PS50109">
    <property type="entry name" value="HIS_KIN"/>
    <property type="match status" value="1"/>
</dbReference>
<dbReference type="CDD" id="cd00075">
    <property type="entry name" value="HATPase"/>
    <property type="match status" value="1"/>
</dbReference>
<evidence type="ECO:0000313" key="11">
    <source>
        <dbReference type="EMBL" id="SFJ33074.1"/>
    </source>
</evidence>
<sequence>MFKNNQDIFQILSEAISEGILIVDETQTIIAVNSSTEDMFGYDKDELNTKPLETLIPSNYQKGHGKQFNSYYKNSEKRTMGKGRALFAVKKDGSTFPVEVGLNPFNVADKKYVMALVIDITERKNYTDKLEKTVEERTKQLREALETEKELNDLKTKFLSLVSHEFKTPLTGILTSSMLLSKYKLAEQQDKRDKHINTINSKVQYLNNILNDFLSVEKLESGKVNYKFTEFRLSKVVNEVVYNANMLLKEGQKIKYPENIDDISLILDEKTIELALSNLVHNAIKYSPENTTIELQVNQDKTHTTFKIIDNGIGIPKNDQKNIFNRYFRAENALLDQGTGIGLNIVKTHLENLGGSISFESIENSGSTFTIIIPNKAN</sequence>
<dbReference type="InterPro" id="IPR036097">
    <property type="entry name" value="HisK_dim/P_sf"/>
</dbReference>